<gene>
    <name evidence="8" type="ORF">Ssi02_20810</name>
</gene>
<dbReference type="GO" id="GO:0006355">
    <property type="term" value="P:regulation of DNA-templated transcription"/>
    <property type="evidence" value="ECO:0007669"/>
    <property type="project" value="InterPro"/>
</dbReference>
<sequence>MGMTIRVLVADDQAIVRAGFAGLLSTQDDIEVVGQAVDGAEAVDLAARHRPDVALLDIRMPRMDGIEAARRILADAPRTRALMITTFDVDDYVYAALAAGASGFLLKDATAPELLEAVRVVARGDALLAPSVTKRLVAEFARQRRRLVVPRQVEELTAREREVLTLIAAGLSNGEIAGELVVSESTVKSHINRLFAKLGLRDRAQAVIFAYEHGLAGNG</sequence>
<dbReference type="Pfam" id="PF00196">
    <property type="entry name" value="GerE"/>
    <property type="match status" value="1"/>
</dbReference>
<dbReference type="InterPro" id="IPR039420">
    <property type="entry name" value="WalR-like"/>
</dbReference>
<dbReference type="SMART" id="SM00421">
    <property type="entry name" value="HTH_LUXR"/>
    <property type="match status" value="1"/>
</dbReference>
<keyword evidence="3 8" id="KW-0238">DNA-binding</keyword>
<dbReference type="Proteomes" id="UP000606172">
    <property type="component" value="Unassembled WGS sequence"/>
</dbReference>
<keyword evidence="2" id="KW-0805">Transcription regulation</keyword>
<keyword evidence="4" id="KW-0804">Transcription</keyword>
<dbReference type="PRINTS" id="PR00038">
    <property type="entry name" value="HTHLUXR"/>
</dbReference>
<protein>
    <submittedName>
        <fullName evidence="8">DNA-binding response regulator</fullName>
    </submittedName>
</protein>
<evidence type="ECO:0000259" key="6">
    <source>
        <dbReference type="PROSITE" id="PS50043"/>
    </source>
</evidence>
<dbReference type="PROSITE" id="PS00622">
    <property type="entry name" value="HTH_LUXR_1"/>
    <property type="match status" value="1"/>
</dbReference>
<keyword evidence="1 5" id="KW-0597">Phosphoprotein</keyword>
<comment type="caution">
    <text evidence="8">The sequence shown here is derived from an EMBL/GenBank/DDBJ whole genome shotgun (WGS) entry which is preliminary data.</text>
</comment>
<evidence type="ECO:0000256" key="1">
    <source>
        <dbReference type="ARBA" id="ARBA00022553"/>
    </source>
</evidence>
<dbReference type="PANTHER" id="PTHR43214">
    <property type="entry name" value="TWO-COMPONENT RESPONSE REGULATOR"/>
    <property type="match status" value="1"/>
</dbReference>
<reference evidence="8" key="1">
    <citation type="submission" date="2021-01" db="EMBL/GenBank/DDBJ databases">
        <title>Whole genome shotgun sequence of Sinosporangium siamense NBRC 109515.</title>
        <authorList>
            <person name="Komaki H."/>
            <person name="Tamura T."/>
        </authorList>
    </citation>
    <scope>NUCLEOTIDE SEQUENCE</scope>
    <source>
        <strain evidence="8">NBRC 109515</strain>
    </source>
</reference>
<dbReference type="CDD" id="cd06170">
    <property type="entry name" value="LuxR_C_like"/>
    <property type="match status" value="1"/>
</dbReference>
<keyword evidence="9" id="KW-1185">Reference proteome</keyword>
<dbReference type="SMART" id="SM00448">
    <property type="entry name" value="REC"/>
    <property type="match status" value="1"/>
</dbReference>
<dbReference type="PANTHER" id="PTHR43214:SF24">
    <property type="entry name" value="TRANSCRIPTIONAL REGULATORY PROTEIN NARL-RELATED"/>
    <property type="match status" value="1"/>
</dbReference>
<evidence type="ECO:0000313" key="8">
    <source>
        <dbReference type="EMBL" id="GII91850.1"/>
    </source>
</evidence>
<dbReference type="Gene3D" id="3.40.50.2300">
    <property type="match status" value="1"/>
</dbReference>
<accession>A0A919RFI1</accession>
<dbReference type="Pfam" id="PF00072">
    <property type="entry name" value="Response_reg"/>
    <property type="match status" value="1"/>
</dbReference>
<evidence type="ECO:0000256" key="3">
    <source>
        <dbReference type="ARBA" id="ARBA00023125"/>
    </source>
</evidence>
<proteinExistence type="predicted"/>
<dbReference type="PROSITE" id="PS50043">
    <property type="entry name" value="HTH_LUXR_2"/>
    <property type="match status" value="1"/>
</dbReference>
<dbReference type="GO" id="GO:0003677">
    <property type="term" value="F:DNA binding"/>
    <property type="evidence" value="ECO:0007669"/>
    <property type="project" value="UniProtKB-KW"/>
</dbReference>
<feature type="modified residue" description="4-aspartylphosphate" evidence="5">
    <location>
        <position position="57"/>
    </location>
</feature>
<dbReference type="CDD" id="cd17535">
    <property type="entry name" value="REC_NarL-like"/>
    <property type="match status" value="1"/>
</dbReference>
<dbReference type="InterPro" id="IPR001789">
    <property type="entry name" value="Sig_transdc_resp-reg_receiver"/>
</dbReference>
<evidence type="ECO:0000256" key="2">
    <source>
        <dbReference type="ARBA" id="ARBA00023015"/>
    </source>
</evidence>
<dbReference type="InterPro" id="IPR000792">
    <property type="entry name" value="Tscrpt_reg_LuxR_C"/>
</dbReference>
<name>A0A919RFI1_9ACTN</name>
<evidence type="ECO:0000313" key="9">
    <source>
        <dbReference type="Proteomes" id="UP000606172"/>
    </source>
</evidence>
<dbReference type="GO" id="GO:0000160">
    <property type="term" value="P:phosphorelay signal transduction system"/>
    <property type="evidence" value="ECO:0007669"/>
    <property type="project" value="InterPro"/>
</dbReference>
<dbReference type="EMBL" id="BOOW01000012">
    <property type="protein sequence ID" value="GII91850.1"/>
    <property type="molecule type" value="Genomic_DNA"/>
</dbReference>
<dbReference type="InterPro" id="IPR011006">
    <property type="entry name" value="CheY-like_superfamily"/>
</dbReference>
<evidence type="ECO:0000256" key="5">
    <source>
        <dbReference type="PROSITE-ProRule" id="PRU00169"/>
    </source>
</evidence>
<feature type="domain" description="HTH luxR-type" evidence="6">
    <location>
        <begin position="149"/>
        <end position="214"/>
    </location>
</feature>
<dbReference type="InterPro" id="IPR058245">
    <property type="entry name" value="NreC/VraR/RcsB-like_REC"/>
</dbReference>
<dbReference type="SUPFAM" id="SSF52172">
    <property type="entry name" value="CheY-like"/>
    <property type="match status" value="1"/>
</dbReference>
<dbReference type="InterPro" id="IPR016032">
    <property type="entry name" value="Sig_transdc_resp-reg_C-effctor"/>
</dbReference>
<organism evidence="8 9">
    <name type="scientific">Sinosporangium siamense</name>
    <dbReference type="NCBI Taxonomy" id="1367973"/>
    <lineage>
        <taxon>Bacteria</taxon>
        <taxon>Bacillati</taxon>
        <taxon>Actinomycetota</taxon>
        <taxon>Actinomycetes</taxon>
        <taxon>Streptosporangiales</taxon>
        <taxon>Streptosporangiaceae</taxon>
        <taxon>Sinosporangium</taxon>
    </lineage>
</organism>
<dbReference type="SUPFAM" id="SSF46894">
    <property type="entry name" value="C-terminal effector domain of the bipartite response regulators"/>
    <property type="match status" value="1"/>
</dbReference>
<evidence type="ECO:0000256" key="4">
    <source>
        <dbReference type="ARBA" id="ARBA00023163"/>
    </source>
</evidence>
<dbReference type="PROSITE" id="PS50110">
    <property type="entry name" value="RESPONSE_REGULATORY"/>
    <property type="match status" value="1"/>
</dbReference>
<dbReference type="AlphaFoldDB" id="A0A919RFI1"/>
<feature type="domain" description="Response regulatory" evidence="7">
    <location>
        <begin position="6"/>
        <end position="122"/>
    </location>
</feature>
<evidence type="ECO:0000259" key="7">
    <source>
        <dbReference type="PROSITE" id="PS50110"/>
    </source>
</evidence>